<dbReference type="GeneID" id="26519813"/>
<reference evidence="2" key="1">
    <citation type="submission" date="2015-10" db="EMBL/GenBank/DDBJ databases">
        <authorList>
            <person name="Tong Y."/>
            <person name="Zhang X."/>
            <person name="An X."/>
            <person name="Mi Z."/>
        </authorList>
    </citation>
    <scope>NUCLEOTIDE SEQUENCE [LARGE SCALE GENOMIC DNA]</scope>
</reference>
<protein>
    <submittedName>
        <fullName evidence="2">Uncharacterized protein</fullName>
    </submittedName>
</protein>
<evidence type="ECO:0000313" key="3">
    <source>
        <dbReference type="Proteomes" id="UP000203627"/>
    </source>
</evidence>
<keyword evidence="1" id="KW-0812">Transmembrane</keyword>
<dbReference type="RefSeq" id="YP_009191322.1">
    <property type="nucleotide sequence ID" value="NC_028693.2"/>
</dbReference>
<organism evidence="2 3">
    <name type="scientific">Enterococcus phage vB_EfaP_IME195</name>
    <dbReference type="NCBI Taxonomy" id="1747288"/>
    <lineage>
        <taxon>Viruses</taxon>
        <taxon>Duplodnaviria</taxon>
        <taxon>Heunggongvirae</taxon>
        <taxon>Uroviricota</taxon>
        <taxon>Caudoviricetes</taxon>
        <taxon>Rountreeviridae</taxon>
        <taxon>Sarlesvirinae</taxon>
        <taxon>Copernicusvirus</taxon>
        <taxon>Copernicusvirus IME195</taxon>
    </lineage>
</organism>
<dbReference type="Proteomes" id="UP000203627">
    <property type="component" value="Segment"/>
</dbReference>
<keyword evidence="3" id="KW-1185">Reference proteome</keyword>
<evidence type="ECO:0000313" key="2">
    <source>
        <dbReference type="EMBL" id="ALO80845.1"/>
    </source>
</evidence>
<dbReference type="EMBL" id="KT932700">
    <property type="protein sequence ID" value="ALO80845.1"/>
    <property type="molecule type" value="Genomic_DNA"/>
</dbReference>
<dbReference type="KEGG" id="vg:26519813"/>
<name>A0A0S2MY20_9CAUD</name>
<keyword evidence="1" id="KW-0472">Membrane</keyword>
<keyword evidence="1" id="KW-1133">Transmembrane helix</keyword>
<accession>A0A0S2MY20</accession>
<evidence type="ECO:0000256" key="1">
    <source>
        <dbReference type="SAM" id="Phobius"/>
    </source>
</evidence>
<proteinExistence type="predicted"/>
<feature type="transmembrane region" description="Helical" evidence="1">
    <location>
        <begin position="12"/>
        <end position="33"/>
    </location>
</feature>
<sequence>MRDLSLLEKLVAVCLYLLLFALVFSIITGIYSWLGLHDFKFFISIVIVLLMSRNKEETK</sequence>